<dbReference type="EMBL" id="CP001700">
    <property type="protein sequence ID" value="ACU72749.1"/>
    <property type="molecule type" value="Genomic_DNA"/>
</dbReference>
<name>C7QDF6_CATAD</name>
<evidence type="ECO:0000313" key="3">
    <source>
        <dbReference type="Proteomes" id="UP000000851"/>
    </source>
</evidence>
<feature type="transmembrane region" description="Helical" evidence="1">
    <location>
        <begin position="41"/>
        <end position="67"/>
    </location>
</feature>
<gene>
    <name evidence="2" type="ordered locus">Caci_3854</name>
</gene>
<keyword evidence="3" id="KW-1185">Reference proteome</keyword>
<keyword evidence="1" id="KW-0812">Transmembrane</keyword>
<reference evidence="2 3" key="1">
    <citation type="journal article" date="2009" name="Stand. Genomic Sci.">
        <title>Complete genome sequence of Catenulispora acidiphila type strain (ID 139908).</title>
        <authorList>
            <person name="Copeland A."/>
            <person name="Lapidus A."/>
            <person name="Glavina Del Rio T."/>
            <person name="Nolan M."/>
            <person name="Lucas S."/>
            <person name="Chen F."/>
            <person name="Tice H."/>
            <person name="Cheng J.F."/>
            <person name="Bruce D."/>
            <person name="Goodwin L."/>
            <person name="Pitluck S."/>
            <person name="Mikhailova N."/>
            <person name="Pati A."/>
            <person name="Ivanova N."/>
            <person name="Mavromatis K."/>
            <person name="Chen A."/>
            <person name="Palaniappan K."/>
            <person name="Chain P."/>
            <person name="Land M."/>
            <person name="Hauser L."/>
            <person name="Chang Y.J."/>
            <person name="Jeffries C.D."/>
            <person name="Chertkov O."/>
            <person name="Brettin T."/>
            <person name="Detter J.C."/>
            <person name="Han C."/>
            <person name="Ali Z."/>
            <person name="Tindall B.J."/>
            <person name="Goker M."/>
            <person name="Bristow J."/>
            <person name="Eisen J.A."/>
            <person name="Markowitz V."/>
            <person name="Hugenholtz P."/>
            <person name="Kyrpides N.C."/>
            <person name="Klenk H.P."/>
        </authorList>
    </citation>
    <scope>NUCLEOTIDE SEQUENCE [LARGE SCALE GENOMIC DNA]</scope>
    <source>
        <strain evidence="3">DSM 44928 / JCM 14897 / NBRC 102108 / NRRL B-24433 / ID139908</strain>
    </source>
</reference>
<evidence type="ECO:0000256" key="1">
    <source>
        <dbReference type="SAM" id="Phobius"/>
    </source>
</evidence>
<keyword evidence="1" id="KW-0472">Membrane</keyword>
<dbReference type="KEGG" id="cai:Caci_3854"/>
<sequence>MPLLIILGLIVIPAAFGIPWKRITYWNHWTGRRATVACLTIYLVVLVLTGIAIWWGIGALVAAGTVAKSLASGAATKTVAGGTAGNIVTRAHGGAPAKAAEFPANVAKRIPFFVEGVLRDTSHANLERWLDTLSNPVITDEGTRLAARYGYTALHAKRRKVRSNAEKYQKSMEEALGRHKRYRGQGLNFGRASIQIELLNYYEKEAWKP</sequence>
<dbReference type="RefSeq" id="WP_015792478.1">
    <property type="nucleotide sequence ID" value="NC_013131.1"/>
</dbReference>
<protein>
    <submittedName>
        <fullName evidence="2">Uncharacterized protein</fullName>
    </submittedName>
</protein>
<dbReference type="HOGENOM" id="CLU_1313575_0_0_11"/>
<dbReference type="AlphaFoldDB" id="C7QDF6"/>
<proteinExistence type="predicted"/>
<dbReference type="InParanoid" id="C7QDF6"/>
<organism evidence="2 3">
    <name type="scientific">Catenulispora acidiphila (strain DSM 44928 / JCM 14897 / NBRC 102108 / NRRL B-24433 / ID139908)</name>
    <dbReference type="NCBI Taxonomy" id="479433"/>
    <lineage>
        <taxon>Bacteria</taxon>
        <taxon>Bacillati</taxon>
        <taxon>Actinomycetota</taxon>
        <taxon>Actinomycetes</taxon>
        <taxon>Catenulisporales</taxon>
        <taxon>Catenulisporaceae</taxon>
        <taxon>Catenulispora</taxon>
    </lineage>
</organism>
<keyword evidence="1" id="KW-1133">Transmembrane helix</keyword>
<accession>C7QDF6</accession>
<evidence type="ECO:0000313" key="2">
    <source>
        <dbReference type="EMBL" id="ACU72749.1"/>
    </source>
</evidence>
<dbReference type="Proteomes" id="UP000000851">
    <property type="component" value="Chromosome"/>
</dbReference>